<protein>
    <submittedName>
        <fullName evidence="7">Threonine/homoserine/homoserine lactone efflux protein</fullName>
    </submittedName>
</protein>
<evidence type="ECO:0000313" key="8">
    <source>
        <dbReference type="Proteomes" id="UP000198615"/>
    </source>
</evidence>
<dbReference type="RefSeq" id="WP_093152767.1">
    <property type="nucleotide sequence ID" value="NZ_FNBW01000012.1"/>
</dbReference>
<evidence type="ECO:0000256" key="6">
    <source>
        <dbReference type="SAM" id="Phobius"/>
    </source>
</evidence>
<evidence type="ECO:0000256" key="3">
    <source>
        <dbReference type="ARBA" id="ARBA00022692"/>
    </source>
</evidence>
<feature type="transmembrane region" description="Helical" evidence="6">
    <location>
        <begin position="176"/>
        <end position="197"/>
    </location>
</feature>
<comment type="caution">
    <text evidence="7">The sequence shown here is derived from an EMBL/GenBank/DDBJ whole genome shotgun (WGS) entry which is preliminary data.</text>
</comment>
<evidence type="ECO:0000256" key="1">
    <source>
        <dbReference type="ARBA" id="ARBA00004651"/>
    </source>
</evidence>
<evidence type="ECO:0000256" key="2">
    <source>
        <dbReference type="ARBA" id="ARBA00022475"/>
    </source>
</evidence>
<evidence type="ECO:0000256" key="4">
    <source>
        <dbReference type="ARBA" id="ARBA00022989"/>
    </source>
</evidence>
<dbReference type="Proteomes" id="UP000198615">
    <property type="component" value="Unassembled WGS sequence"/>
</dbReference>
<accession>A0A8G2BLS0</accession>
<feature type="transmembrane region" description="Helical" evidence="6">
    <location>
        <begin position="143"/>
        <end position="164"/>
    </location>
</feature>
<keyword evidence="4 6" id="KW-1133">Transmembrane helix</keyword>
<comment type="subcellular location">
    <subcellularLocation>
        <location evidence="1">Cell membrane</location>
        <topology evidence="1">Multi-pass membrane protein</topology>
    </subcellularLocation>
</comment>
<dbReference type="PANTHER" id="PTHR30086">
    <property type="entry name" value="ARGININE EXPORTER PROTEIN ARGO"/>
    <property type="match status" value="1"/>
</dbReference>
<dbReference type="GO" id="GO:0015171">
    <property type="term" value="F:amino acid transmembrane transporter activity"/>
    <property type="evidence" value="ECO:0007669"/>
    <property type="project" value="TreeGrafter"/>
</dbReference>
<proteinExistence type="predicted"/>
<dbReference type="GO" id="GO:0005886">
    <property type="term" value="C:plasma membrane"/>
    <property type="evidence" value="ECO:0007669"/>
    <property type="project" value="UniProtKB-SubCell"/>
</dbReference>
<evidence type="ECO:0000313" key="7">
    <source>
        <dbReference type="EMBL" id="SDG23709.1"/>
    </source>
</evidence>
<sequence>MFDALIPLWLAALPLMGSPGPATLSSAAMGTAFGLRASLPYVAGICLGTATVLLLIATGVSGLIFVVPGAVPVVTALAAAYILYLAWKIATAPVGGLNRDPGARPAGFVGGYLLAIANPKAFAAIGAVYSTHAVVPGDPVFDAVAKIAALAPVIVLVNLTWLAFGSLFARWLGHPVLGRAVNVVFAVLLVLSVAAAVF</sequence>
<organism evidence="7 8">
    <name type="scientific">Thalassobaculum litoreum DSM 18839</name>
    <dbReference type="NCBI Taxonomy" id="1123362"/>
    <lineage>
        <taxon>Bacteria</taxon>
        <taxon>Pseudomonadati</taxon>
        <taxon>Pseudomonadota</taxon>
        <taxon>Alphaproteobacteria</taxon>
        <taxon>Rhodospirillales</taxon>
        <taxon>Thalassobaculaceae</taxon>
        <taxon>Thalassobaculum</taxon>
    </lineage>
</organism>
<feature type="transmembrane region" description="Helical" evidence="6">
    <location>
        <begin position="37"/>
        <end position="56"/>
    </location>
</feature>
<name>A0A8G2BLS0_9PROT</name>
<dbReference type="EMBL" id="FNBW01000012">
    <property type="protein sequence ID" value="SDG23709.1"/>
    <property type="molecule type" value="Genomic_DNA"/>
</dbReference>
<gene>
    <name evidence="7" type="ORF">SAMN05660686_03788</name>
</gene>
<keyword evidence="8" id="KW-1185">Reference proteome</keyword>
<feature type="transmembrane region" description="Helical" evidence="6">
    <location>
        <begin position="63"/>
        <end position="87"/>
    </location>
</feature>
<keyword evidence="3 6" id="KW-0812">Transmembrane</keyword>
<dbReference type="Pfam" id="PF01810">
    <property type="entry name" value="LysE"/>
    <property type="match status" value="1"/>
</dbReference>
<keyword evidence="5 6" id="KW-0472">Membrane</keyword>
<reference evidence="7 8" key="1">
    <citation type="submission" date="2016-10" db="EMBL/GenBank/DDBJ databases">
        <authorList>
            <person name="Varghese N."/>
            <person name="Submissions S."/>
        </authorList>
    </citation>
    <scope>NUCLEOTIDE SEQUENCE [LARGE SCALE GENOMIC DNA]</scope>
    <source>
        <strain evidence="7 8">DSM 18839</strain>
    </source>
</reference>
<dbReference type="GO" id="GO:0033228">
    <property type="term" value="P:cysteine export across plasma membrane"/>
    <property type="evidence" value="ECO:0007669"/>
    <property type="project" value="TreeGrafter"/>
</dbReference>
<dbReference type="PANTHER" id="PTHR30086:SF20">
    <property type="entry name" value="ARGININE EXPORTER PROTEIN ARGO-RELATED"/>
    <property type="match status" value="1"/>
</dbReference>
<evidence type="ECO:0000256" key="5">
    <source>
        <dbReference type="ARBA" id="ARBA00023136"/>
    </source>
</evidence>
<keyword evidence="2" id="KW-1003">Cell membrane</keyword>
<feature type="transmembrane region" description="Helical" evidence="6">
    <location>
        <begin position="107"/>
        <end position="131"/>
    </location>
</feature>
<dbReference type="InterPro" id="IPR001123">
    <property type="entry name" value="LeuE-type"/>
</dbReference>
<dbReference type="OrthoDB" id="9812084at2"/>
<dbReference type="AlphaFoldDB" id="A0A8G2BLS0"/>